<evidence type="ECO:0000256" key="10">
    <source>
        <dbReference type="ARBA" id="ARBA00048721"/>
    </source>
</evidence>
<evidence type="ECO:0000256" key="11">
    <source>
        <dbReference type="HAMAP-Rule" id="MF_00244"/>
    </source>
</evidence>
<keyword evidence="7 11" id="KW-0547">Nucleotide-binding</keyword>
<comment type="pathway">
    <text evidence="2 11">Cofactor biosynthesis; NAD(+) biosynthesis; deamido-NAD(+) from nicotinate D-ribonucleotide: step 1/1.</text>
</comment>
<dbReference type="UniPathway" id="UPA00253">
    <property type="reaction ID" value="UER00332"/>
</dbReference>
<gene>
    <name evidence="11 13" type="primary">nadD</name>
    <name evidence="13" type="ORF">Lsha_1910</name>
</gene>
<sequence length="211" mass="24351">MRRLAFFGGTFNPVHNGHIETCKAIQSCFNFDELSFIPCKSPVLKEEPVVTPEQRVAMLELAIKGNPSFSIDLREIERDTPSYMSETLESLRAEHQEDSLTLIMGYDAFLSLPYWHNWKKILTLANLLVINRDEYAESPVPVAVKELLERCQVTDKERLLRSKANAIYFFDAGNYEISSTRIRNELQQGTLTDGNIPHEVYEYIKAQRLYQ</sequence>
<evidence type="ECO:0000313" key="14">
    <source>
        <dbReference type="Proteomes" id="UP000054600"/>
    </source>
</evidence>
<dbReference type="InterPro" id="IPR005248">
    <property type="entry name" value="NadD/NMNAT"/>
</dbReference>
<evidence type="ECO:0000256" key="7">
    <source>
        <dbReference type="ARBA" id="ARBA00022741"/>
    </source>
</evidence>
<evidence type="ECO:0000256" key="4">
    <source>
        <dbReference type="ARBA" id="ARBA00022642"/>
    </source>
</evidence>
<dbReference type="GO" id="GO:0004515">
    <property type="term" value="F:nicotinate-nucleotide adenylyltransferase activity"/>
    <property type="evidence" value="ECO:0007669"/>
    <property type="project" value="UniProtKB-UniRule"/>
</dbReference>
<protein>
    <recommendedName>
        <fullName evidence="11">Probable nicotinate-nucleotide adenylyltransferase</fullName>
        <ecNumber evidence="11">2.7.7.18</ecNumber>
    </recommendedName>
    <alternativeName>
        <fullName evidence="11">Deamido-NAD(+) diphosphorylase</fullName>
    </alternativeName>
    <alternativeName>
        <fullName evidence="11">Deamido-NAD(+) pyrophosphorylase</fullName>
    </alternativeName>
    <alternativeName>
        <fullName evidence="11">Nicotinate mononucleotide adenylyltransferase</fullName>
        <shortName evidence="11">NaMN adenylyltransferase</shortName>
    </alternativeName>
</protein>
<evidence type="ECO:0000256" key="8">
    <source>
        <dbReference type="ARBA" id="ARBA00022840"/>
    </source>
</evidence>
<dbReference type="SUPFAM" id="SSF52374">
    <property type="entry name" value="Nucleotidylyl transferase"/>
    <property type="match status" value="1"/>
</dbReference>
<dbReference type="NCBIfam" id="TIGR00125">
    <property type="entry name" value="cyt_tran_rel"/>
    <property type="match status" value="1"/>
</dbReference>
<dbReference type="PANTHER" id="PTHR39321:SF3">
    <property type="entry name" value="PHOSPHOPANTETHEINE ADENYLYLTRANSFERASE"/>
    <property type="match status" value="1"/>
</dbReference>
<evidence type="ECO:0000256" key="9">
    <source>
        <dbReference type="ARBA" id="ARBA00023027"/>
    </source>
</evidence>
<evidence type="ECO:0000256" key="2">
    <source>
        <dbReference type="ARBA" id="ARBA00005019"/>
    </source>
</evidence>
<dbReference type="eggNOG" id="COG1057">
    <property type="taxonomic scope" value="Bacteria"/>
</dbReference>
<dbReference type="Gene3D" id="3.40.50.620">
    <property type="entry name" value="HUPs"/>
    <property type="match status" value="1"/>
</dbReference>
<dbReference type="GO" id="GO:0005524">
    <property type="term" value="F:ATP binding"/>
    <property type="evidence" value="ECO:0007669"/>
    <property type="project" value="UniProtKB-KW"/>
</dbReference>
<keyword evidence="14" id="KW-1185">Reference proteome</keyword>
<dbReference type="EC" id="2.7.7.18" evidence="11"/>
<keyword evidence="5 11" id="KW-0808">Transferase</keyword>
<comment type="similarity">
    <text evidence="3 11">Belongs to the NadD family.</text>
</comment>
<keyword evidence="9 11" id="KW-0520">NAD</keyword>
<reference evidence="13 14" key="1">
    <citation type="submission" date="2015-11" db="EMBL/GenBank/DDBJ databases">
        <title>Genomic analysis of 38 Legionella species identifies large and diverse effector repertoires.</title>
        <authorList>
            <person name="Burstein D."/>
            <person name="Amaro F."/>
            <person name="Zusman T."/>
            <person name="Lifshitz Z."/>
            <person name="Cohen O."/>
            <person name="Gilbert J.A."/>
            <person name="Pupko T."/>
            <person name="Shuman H.A."/>
            <person name="Segal G."/>
        </authorList>
    </citation>
    <scope>NUCLEOTIDE SEQUENCE [LARGE SCALE GENOMIC DNA]</scope>
    <source>
        <strain evidence="13 14">ATCC 49655</strain>
    </source>
</reference>
<dbReference type="NCBIfam" id="NF000839">
    <property type="entry name" value="PRK00071.1-1"/>
    <property type="match status" value="1"/>
</dbReference>
<dbReference type="Proteomes" id="UP000054600">
    <property type="component" value="Unassembled WGS sequence"/>
</dbReference>
<feature type="domain" description="Cytidyltransferase-like" evidence="12">
    <location>
        <begin position="6"/>
        <end position="184"/>
    </location>
</feature>
<evidence type="ECO:0000256" key="6">
    <source>
        <dbReference type="ARBA" id="ARBA00022695"/>
    </source>
</evidence>
<organism evidence="13 14">
    <name type="scientific">Legionella shakespearei DSM 23087</name>
    <dbReference type="NCBI Taxonomy" id="1122169"/>
    <lineage>
        <taxon>Bacteria</taxon>
        <taxon>Pseudomonadati</taxon>
        <taxon>Pseudomonadota</taxon>
        <taxon>Gammaproteobacteria</taxon>
        <taxon>Legionellales</taxon>
        <taxon>Legionellaceae</taxon>
        <taxon>Legionella</taxon>
    </lineage>
</organism>
<name>A0A0W0YRE0_9GAMM</name>
<keyword evidence="4 11" id="KW-0662">Pyridine nucleotide biosynthesis</keyword>
<dbReference type="PATRIC" id="fig|1122169.6.peg.2186"/>
<evidence type="ECO:0000313" key="13">
    <source>
        <dbReference type="EMBL" id="KTD59214.1"/>
    </source>
</evidence>
<dbReference type="HAMAP" id="MF_00244">
    <property type="entry name" value="NaMN_adenylyltr"/>
    <property type="match status" value="1"/>
</dbReference>
<dbReference type="AlphaFoldDB" id="A0A0W0YRE0"/>
<dbReference type="PANTHER" id="PTHR39321">
    <property type="entry name" value="NICOTINATE-NUCLEOTIDE ADENYLYLTRANSFERASE-RELATED"/>
    <property type="match status" value="1"/>
</dbReference>
<dbReference type="STRING" id="1122169.Lsha_1910"/>
<evidence type="ECO:0000256" key="3">
    <source>
        <dbReference type="ARBA" id="ARBA00009014"/>
    </source>
</evidence>
<dbReference type="RefSeq" id="WP_018576892.1">
    <property type="nucleotide sequence ID" value="NZ_KB892393.1"/>
</dbReference>
<dbReference type="CDD" id="cd02165">
    <property type="entry name" value="NMNAT"/>
    <property type="match status" value="1"/>
</dbReference>
<evidence type="ECO:0000259" key="12">
    <source>
        <dbReference type="Pfam" id="PF01467"/>
    </source>
</evidence>
<evidence type="ECO:0000256" key="5">
    <source>
        <dbReference type="ARBA" id="ARBA00022679"/>
    </source>
</evidence>
<dbReference type="InterPro" id="IPR004821">
    <property type="entry name" value="Cyt_trans-like"/>
</dbReference>
<evidence type="ECO:0000256" key="1">
    <source>
        <dbReference type="ARBA" id="ARBA00002324"/>
    </source>
</evidence>
<comment type="catalytic activity">
    <reaction evidence="10 11">
        <text>nicotinate beta-D-ribonucleotide + ATP + H(+) = deamido-NAD(+) + diphosphate</text>
        <dbReference type="Rhea" id="RHEA:22860"/>
        <dbReference type="ChEBI" id="CHEBI:15378"/>
        <dbReference type="ChEBI" id="CHEBI:30616"/>
        <dbReference type="ChEBI" id="CHEBI:33019"/>
        <dbReference type="ChEBI" id="CHEBI:57502"/>
        <dbReference type="ChEBI" id="CHEBI:58437"/>
        <dbReference type="EC" id="2.7.7.18"/>
    </reaction>
</comment>
<comment type="function">
    <text evidence="1 11">Catalyzes the reversible adenylation of nicotinate mononucleotide (NaMN) to nicotinic acid adenine dinucleotide (NaAD).</text>
</comment>
<dbReference type="EMBL" id="LNYW01000049">
    <property type="protein sequence ID" value="KTD59214.1"/>
    <property type="molecule type" value="Genomic_DNA"/>
</dbReference>
<dbReference type="Pfam" id="PF01467">
    <property type="entry name" value="CTP_transf_like"/>
    <property type="match status" value="1"/>
</dbReference>
<keyword evidence="6 11" id="KW-0548">Nucleotidyltransferase</keyword>
<dbReference type="GO" id="GO:0009435">
    <property type="term" value="P:NAD+ biosynthetic process"/>
    <property type="evidence" value="ECO:0007669"/>
    <property type="project" value="UniProtKB-UniRule"/>
</dbReference>
<dbReference type="OrthoDB" id="5295945at2"/>
<accession>A0A0W0YRE0</accession>
<keyword evidence="8 11" id="KW-0067">ATP-binding</keyword>
<comment type="caution">
    <text evidence="13">The sequence shown here is derived from an EMBL/GenBank/DDBJ whole genome shotgun (WGS) entry which is preliminary data.</text>
</comment>
<proteinExistence type="inferred from homology"/>
<dbReference type="InterPro" id="IPR014729">
    <property type="entry name" value="Rossmann-like_a/b/a_fold"/>
</dbReference>
<dbReference type="NCBIfam" id="TIGR00482">
    <property type="entry name" value="nicotinate (nicotinamide) nucleotide adenylyltransferase"/>
    <property type="match status" value="1"/>
</dbReference>